<evidence type="ECO:0000313" key="2">
    <source>
        <dbReference type="EMBL" id="RUR43611.1"/>
    </source>
</evidence>
<keyword evidence="1" id="KW-1133">Transmembrane helix</keyword>
<dbReference type="Proteomes" id="UP000286912">
    <property type="component" value="Unassembled WGS sequence"/>
</dbReference>
<accession>A0A433L8B0</accession>
<keyword evidence="1" id="KW-0812">Transmembrane</keyword>
<keyword evidence="3" id="KW-1185">Reference proteome</keyword>
<dbReference type="EMBL" id="RZHD01000010">
    <property type="protein sequence ID" value="RUR43611.1"/>
    <property type="molecule type" value="Genomic_DNA"/>
</dbReference>
<dbReference type="OrthoDB" id="6064577at2"/>
<protein>
    <submittedName>
        <fullName evidence="2">Uncharacterized protein</fullName>
    </submittedName>
</protein>
<sequence length="198" mass="23093">MKGIPSTPTDNIYKFMAISGLWFVAGFIALYIWLVNTQIKLDKEALISQSYFFSVNMERNIHNRLSSIESGEADENRLDWVPSSYTLEQEKTFISKALDNHQENINKNKDVLESNTGEELKLVERWDVRIAGALYIFLMVGLTSIGFYKWITKTHSVEEDLRNLEKEIKLKTLKKLELEIDQIKLTSQSTSRPWRRTR</sequence>
<reference evidence="2 3" key="1">
    <citation type="submission" date="2018-12" db="EMBL/GenBank/DDBJ databases">
        <title>three novel Halomonas strain isolated from plants.</title>
        <authorList>
            <person name="Sun C."/>
        </authorList>
    </citation>
    <scope>NUCLEOTIDE SEQUENCE [LARGE SCALE GENOMIC DNA]</scope>
    <source>
        <strain evidence="2 3">RC</strain>
    </source>
</reference>
<comment type="caution">
    <text evidence="2">The sequence shown here is derived from an EMBL/GenBank/DDBJ whole genome shotgun (WGS) entry which is preliminary data.</text>
</comment>
<keyword evidence="1" id="KW-0472">Membrane</keyword>
<feature type="transmembrane region" description="Helical" evidence="1">
    <location>
        <begin position="130"/>
        <end position="151"/>
    </location>
</feature>
<gene>
    <name evidence="2" type="ORF">ELY37_18190</name>
</gene>
<dbReference type="AlphaFoldDB" id="A0A433L8B0"/>
<proteinExistence type="predicted"/>
<evidence type="ECO:0000313" key="3">
    <source>
        <dbReference type="Proteomes" id="UP000286912"/>
    </source>
</evidence>
<organism evidence="2 3">
    <name type="scientific">Vreelandella populi</name>
    <dbReference type="NCBI Taxonomy" id="2498858"/>
    <lineage>
        <taxon>Bacteria</taxon>
        <taxon>Pseudomonadati</taxon>
        <taxon>Pseudomonadota</taxon>
        <taxon>Gammaproteobacteria</taxon>
        <taxon>Oceanospirillales</taxon>
        <taxon>Halomonadaceae</taxon>
        <taxon>Vreelandella</taxon>
    </lineage>
</organism>
<feature type="transmembrane region" description="Helical" evidence="1">
    <location>
        <begin position="12"/>
        <end position="34"/>
    </location>
</feature>
<evidence type="ECO:0000256" key="1">
    <source>
        <dbReference type="SAM" id="Phobius"/>
    </source>
</evidence>
<name>A0A433L8B0_9GAMM</name>
<dbReference type="RefSeq" id="WP_126982093.1">
    <property type="nucleotide sequence ID" value="NZ_RZHD01000010.1"/>
</dbReference>